<dbReference type="PROSITE" id="PS51257">
    <property type="entry name" value="PROKAR_LIPOPROTEIN"/>
    <property type="match status" value="1"/>
</dbReference>
<proteinExistence type="predicted"/>
<gene>
    <name evidence="1" type="ORF">LCGC14_1644910</name>
</gene>
<accession>A0A0F9KEC8</accession>
<sequence>MNRNLDLRSRGHSQIGKLSSFAIVIVVIGSIIGCNPLSSSGTRGPQITIQNVNAYRDQMTQFPVVTMDYTVKYPSDLYAQTLVSVPTLTCTMEQKQLTQVRTFTGAPVSITGSSSAPQSGQVSILVPEDGKSIAGSFSVICTLASDRTLGTSNEAYVEVPEPPDPLVEKSYVISGDWKLTWTWTVTTVFFVGTVTGGPDQWNFQGSLEGGGSSSWRPPKGSGTAKCTLTGRPSTPGSAGQMSCDVTWTDQQNWTGKSDGTIADYFTSASKW</sequence>
<dbReference type="AlphaFoldDB" id="A0A0F9KEC8"/>
<reference evidence="1" key="1">
    <citation type="journal article" date="2015" name="Nature">
        <title>Complex archaea that bridge the gap between prokaryotes and eukaryotes.</title>
        <authorList>
            <person name="Spang A."/>
            <person name="Saw J.H."/>
            <person name="Jorgensen S.L."/>
            <person name="Zaremba-Niedzwiedzka K."/>
            <person name="Martijn J."/>
            <person name="Lind A.E."/>
            <person name="van Eijk R."/>
            <person name="Schleper C."/>
            <person name="Guy L."/>
            <person name="Ettema T.J."/>
        </authorList>
    </citation>
    <scope>NUCLEOTIDE SEQUENCE</scope>
</reference>
<dbReference type="EMBL" id="LAZR01013755">
    <property type="protein sequence ID" value="KKM20498.1"/>
    <property type="molecule type" value="Genomic_DNA"/>
</dbReference>
<evidence type="ECO:0000313" key="1">
    <source>
        <dbReference type="EMBL" id="KKM20498.1"/>
    </source>
</evidence>
<comment type="caution">
    <text evidence="1">The sequence shown here is derived from an EMBL/GenBank/DDBJ whole genome shotgun (WGS) entry which is preliminary data.</text>
</comment>
<protein>
    <submittedName>
        <fullName evidence="1">Uncharacterized protein</fullName>
    </submittedName>
</protein>
<organism evidence="1">
    <name type="scientific">marine sediment metagenome</name>
    <dbReference type="NCBI Taxonomy" id="412755"/>
    <lineage>
        <taxon>unclassified sequences</taxon>
        <taxon>metagenomes</taxon>
        <taxon>ecological metagenomes</taxon>
    </lineage>
</organism>
<name>A0A0F9KEC8_9ZZZZ</name>
<feature type="non-terminal residue" evidence="1">
    <location>
        <position position="271"/>
    </location>
</feature>